<dbReference type="Gene3D" id="1.10.630.10">
    <property type="entry name" value="Cytochrome P450"/>
    <property type="match status" value="2"/>
</dbReference>
<keyword evidence="6" id="KW-1133">Transmembrane helix</keyword>
<dbReference type="AlphaFoldDB" id="A0A421G710"/>
<keyword evidence="3" id="KW-0560">Oxidoreductase</keyword>
<dbReference type="EMBL" id="MBAD02000456">
    <property type="protein sequence ID" value="RLN67417.1"/>
    <property type="molecule type" value="Genomic_DNA"/>
</dbReference>
<dbReference type="InterPro" id="IPR002401">
    <property type="entry name" value="Cyt_P450_E_grp-I"/>
</dbReference>
<dbReference type="PRINTS" id="PR00463">
    <property type="entry name" value="EP450I"/>
</dbReference>
<organism evidence="7 8">
    <name type="scientific">Phytophthora kernoviae</name>
    <dbReference type="NCBI Taxonomy" id="325452"/>
    <lineage>
        <taxon>Eukaryota</taxon>
        <taxon>Sar</taxon>
        <taxon>Stramenopiles</taxon>
        <taxon>Oomycota</taxon>
        <taxon>Peronosporomycetes</taxon>
        <taxon>Peronosporales</taxon>
        <taxon>Peronosporaceae</taxon>
        <taxon>Phytophthora</taxon>
    </lineage>
</organism>
<accession>A0A421G710</accession>
<comment type="similarity">
    <text evidence="1">Belongs to the cytochrome P450 family.</text>
</comment>
<evidence type="ECO:0000313" key="7">
    <source>
        <dbReference type="EMBL" id="RLN67417.1"/>
    </source>
</evidence>
<dbReference type="SUPFAM" id="SSF48264">
    <property type="entry name" value="Cytochrome P450"/>
    <property type="match status" value="2"/>
</dbReference>
<gene>
    <name evidence="7" type="ORF">BBJ29_009947</name>
</gene>
<dbReference type="InterPro" id="IPR036396">
    <property type="entry name" value="Cyt_P450_sf"/>
</dbReference>
<feature type="non-terminal residue" evidence="7">
    <location>
        <position position="1"/>
    </location>
</feature>
<name>A0A421G710_9STRA</name>
<evidence type="ECO:0000256" key="3">
    <source>
        <dbReference type="ARBA" id="ARBA00023002"/>
    </source>
</evidence>
<dbReference type="GO" id="GO:0006629">
    <property type="term" value="P:lipid metabolic process"/>
    <property type="evidence" value="ECO:0007669"/>
    <property type="project" value="UniProtKB-ARBA"/>
</dbReference>
<dbReference type="InterPro" id="IPR001128">
    <property type="entry name" value="Cyt_P450"/>
</dbReference>
<keyword evidence="6" id="KW-0472">Membrane</keyword>
<evidence type="ECO:0000256" key="1">
    <source>
        <dbReference type="ARBA" id="ARBA00010617"/>
    </source>
</evidence>
<comment type="caution">
    <text evidence="7">The sequence shown here is derived from an EMBL/GenBank/DDBJ whole genome shotgun (WGS) entry which is preliminary data.</text>
</comment>
<reference evidence="7 8" key="1">
    <citation type="submission" date="2018-07" db="EMBL/GenBank/DDBJ databases">
        <title>Genome sequencing of oomycete isolates from Chile give support for New Zealand origin for Phytophthora kernoviae and make available the first Nothophytophthora sp. genome.</title>
        <authorList>
            <person name="Studholme D.J."/>
            <person name="Sanfuentes E."/>
            <person name="Panda P."/>
            <person name="Hill R."/>
            <person name="Sambles C."/>
            <person name="Grant M."/>
            <person name="Williams N.M."/>
            <person name="Mcdougal R.L."/>
        </authorList>
    </citation>
    <scope>NUCLEOTIDE SEQUENCE [LARGE SCALE GENOMIC DNA]</scope>
    <source>
        <strain evidence="7">Chile7</strain>
    </source>
</reference>
<feature type="transmembrane region" description="Helical" evidence="6">
    <location>
        <begin position="228"/>
        <end position="247"/>
    </location>
</feature>
<sequence>PMYLRDIVVNFLIAGRDTTAQALSWFFFNLSQNPHVEAAIRKEIIEKLSEANAKTMEEINQLVYLEAALKETLRLHPSVPIEPKHTLHDATLSDGTFIPAGSTVSLSNYGMARMSQVWGPDAEEFRPERWLDPTTGKLITVSAYKFSSFNAGPRLCLGKNLAMLEMKLVVVGLLSRFHLEVLNPESVTYDLSLTLPVKGSLNVTISRTSLPRTQAPTMLAVDRLNDRFLLNIAVATLSGLIVLPLAWRLLAASSRNDDGDQPHGSRKVLRPSSTLPLIGNTLDAIRFLPIRHDWITSLCLEAKGEPVLLRSLGTQDLTLLSTPQAFEDVFKKQFDNFPKGPKKGEYLRELLGEGIFAVDGDKWYHQRKIASNLFTMRALRDSMTSTIRRHLIVLEKIFHRASETNNTVDLFRLFNRFTMEAFTEIGFGVHMNCLESDKEHPFQTAFDRSQQCLLLRFIRPSWFWKIQRWLGMGMEGQLQRDMDVINTTILDIVTKTLQHYATGAAKSNDKADRDIVSLFLDALSSSSGADESYFDPTYLRDIVVNFIIAGRDTTAQALSWFFYCLNQNPQVEEKIRQEISSKLPNLRQGECSPSMDDVSELVYVEAALKETLRLYPSVPSVSKEAVHDTVLSDGTFITAGTLAALPMYALGRMPHVWGPDATEFKPERWIDPSTRKIISVSAYQFIAFNAGPRLCLGKNLAMLEMKLIVASLLSKYHVKLESPKDVTYSISLTLPMKGQLNAKISATS</sequence>
<dbReference type="Pfam" id="PF00067">
    <property type="entry name" value="p450"/>
    <property type="match status" value="2"/>
</dbReference>
<dbReference type="GO" id="GO:0005506">
    <property type="term" value="F:iron ion binding"/>
    <property type="evidence" value="ECO:0007669"/>
    <property type="project" value="InterPro"/>
</dbReference>
<dbReference type="GO" id="GO:0004497">
    <property type="term" value="F:monooxygenase activity"/>
    <property type="evidence" value="ECO:0007669"/>
    <property type="project" value="InterPro"/>
</dbReference>
<keyword evidence="6" id="KW-0812">Transmembrane</keyword>
<dbReference type="InterPro" id="IPR017972">
    <property type="entry name" value="Cyt_P450_CS"/>
</dbReference>
<comment type="cofactor">
    <cofactor evidence="5">
        <name>heme</name>
        <dbReference type="ChEBI" id="CHEBI:30413"/>
    </cofactor>
</comment>
<evidence type="ECO:0000313" key="8">
    <source>
        <dbReference type="Proteomes" id="UP000284657"/>
    </source>
</evidence>
<proteinExistence type="inferred from homology"/>
<keyword evidence="2 5" id="KW-0479">Metal-binding</keyword>
<evidence type="ECO:0008006" key="9">
    <source>
        <dbReference type="Google" id="ProtNLM"/>
    </source>
</evidence>
<dbReference type="Proteomes" id="UP000284657">
    <property type="component" value="Unassembled WGS sequence"/>
</dbReference>
<evidence type="ECO:0000256" key="4">
    <source>
        <dbReference type="ARBA" id="ARBA00023004"/>
    </source>
</evidence>
<dbReference type="GO" id="GO:0016705">
    <property type="term" value="F:oxidoreductase activity, acting on paired donors, with incorporation or reduction of molecular oxygen"/>
    <property type="evidence" value="ECO:0007669"/>
    <property type="project" value="InterPro"/>
</dbReference>
<dbReference type="CDD" id="cd11064">
    <property type="entry name" value="CYP86A"/>
    <property type="match status" value="1"/>
</dbReference>
<protein>
    <recommendedName>
        <fullName evidence="9">Cytochrome P450</fullName>
    </recommendedName>
</protein>
<dbReference type="GO" id="GO:0020037">
    <property type="term" value="F:heme binding"/>
    <property type="evidence" value="ECO:0007669"/>
    <property type="project" value="InterPro"/>
</dbReference>
<keyword evidence="4 5" id="KW-0408">Iron</keyword>
<feature type="binding site" description="axial binding residue" evidence="5">
    <location>
        <position position="695"/>
    </location>
    <ligand>
        <name>heme</name>
        <dbReference type="ChEBI" id="CHEBI:30413"/>
    </ligand>
    <ligandPart>
        <name>Fe</name>
        <dbReference type="ChEBI" id="CHEBI:18248"/>
    </ligandPart>
</feature>
<evidence type="ECO:0000256" key="2">
    <source>
        <dbReference type="ARBA" id="ARBA00022723"/>
    </source>
</evidence>
<evidence type="ECO:0000256" key="6">
    <source>
        <dbReference type="SAM" id="Phobius"/>
    </source>
</evidence>
<evidence type="ECO:0000256" key="5">
    <source>
        <dbReference type="PIRSR" id="PIRSR602401-1"/>
    </source>
</evidence>
<dbReference type="PANTHER" id="PTHR24296">
    <property type="entry name" value="CYTOCHROME P450"/>
    <property type="match status" value="1"/>
</dbReference>
<dbReference type="PRINTS" id="PR00385">
    <property type="entry name" value="P450"/>
</dbReference>
<keyword evidence="5" id="KW-0349">Heme</keyword>
<dbReference type="PROSITE" id="PS00086">
    <property type="entry name" value="CYTOCHROME_P450"/>
    <property type="match status" value="2"/>
</dbReference>